<dbReference type="SUPFAM" id="SSF48726">
    <property type="entry name" value="Immunoglobulin"/>
    <property type="match status" value="3"/>
</dbReference>
<keyword evidence="2" id="KW-0812">Transmembrane</keyword>
<name>G3TWP5_LOXAF</name>
<accession>G3TWP5</accession>
<dbReference type="InterPro" id="IPR003597">
    <property type="entry name" value="Ig_C1-set"/>
</dbReference>
<dbReference type="InterPro" id="IPR007110">
    <property type="entry name" value="Ig-like_dom"/>
</dbReference>
<sequence>ASTTAPSVFPLASGCCTTTESKVALACLVTNYFPEPVTVSWNSGALSGAQTFPAVLQSSGLYSLSSMVTVPDSGWTSQIYTCNIAHPASNTKVDKKIGKQTTCPKPPECPECKCPAPECLGGPSIFIFPPKAKDTLVITRTPEVTCVVVDVDQDHLEVQFSWYVDGKQVYTATTSLQEELYNSTYRLVSSLPITHQDWLKGKEFKCKVNNGDLPSPIERVISKAKGQPQEPQVYALPPHQDELTKDKVSITCLVKAFYPSDIDVTWQRNQQPEPEKSYENTEPQLEADGTFFLYSKLTMPKDRWQHGDIFTCVVLHEALHNHYIQKSISLSPELHPDESCVEAQDGELDGLWTTISIFITLFLLSVCYSATITLFKVKWIFSSVVELKQSIVPDYRNMIRQAA</sequence>
<feature type="domain" description="Ig-like" evidence="3">
    <location>
        <begin position="123"/>
        <end position="222"/>
    </location>
</feature>
<dbReference type="FunFam" id="2.60.40.10:FF:001129">
    <property type="entry name" value="Immunoglobulin heavy constant gamma 1"/>
    <property type="match status" value="1"/>
</dbReference>
<keyword evidence="1" id="KW-0393">Immunoglobulin domain</keyword>
<evidence type="ECO:0000256" key="2">
    <source>
        <dbReference type="SAM" id="Phobius"/>
    </source>
</evidence>
<dbReference type="Ensembl" id="ENSLAFT00000025924.1">
    <property type="protein sequence ID" value="ENSLAFP00000020003.1"/>
    <property type="gene ID" value="ENSLAFG00000028417.1"/>
</dbReference>
<dbReference type="Proteomes" id="UP000007646">
    <property type="component" value="Unassembled WGS sequence"/>
</dbReference>
<dbReference type="OMA" id="SSWNTEN"/>
<proteinExistence type="predicted"/>
<evidence type="ECO:0000313" key="5">
    <source>
        <dbReference type="Proteomes" id="UP000007646"/>
    </source>
</evidence>
<dbReference type="CDD" id="cd21817">
    <property type="entry name" value="IgC1_CH1_IgEG"/>
    <property type="match status" value="1"/>
</dbReference>
<dbReference type="PROSITE" id="PS50835">
    <property type="entry name" value="IG_LIKE"/>
    <property type="match status" value="3"/>
</dbReference>
<dbReference type="CDD" id="cd05768">
    <property type="entry name" value="IgC1_CH3_IgAGD_CH4_IgAEM"/>
    <property type="match status" value="1"/>
</dbReference>
<dbReference type="STRING" id="9785.ENSLAFP00000020003"/>
<feature type="domain" description="Ig-like" evidence="3">
    <location>
        <begin position="6"/>
        <end position="98"/>
    </location>
</feature>
<dbReference type="InterPro" id="IPR036179">
    <property type="entry name" value="Ig-like_dom_sf"/>
</dbReference>
<keyword evidence="5" id="KW-1185">Reference proteome</keyword>
<reference evidence="4" key="3">
    <citation type="submission" date="2025-09" db="UniProtKB">
        <authorList>
            <consortium name="Ensembl"/>
        </authorList>
    </citation>
    <scope>IDENTIFICATION</scope>
    <source>
        <strain evidence="4">Isolate ISIS603380</strain>
    </source>
</reference>
<dbReference type="HOGENOM" id="CLU_030625_0_0_1"/>
<feature type="transmembrane region" description="Helical" evidence="2">
    <location>
        <begin position="350"/>
        <end position="375"/>
    </location>
</feature>
<organism evidence="4 5">
    <name type="scientific">Loxodonta africana</name>
    <name type="common">African elephant</name>
    <dbReference type="NCBI Taxonomy" id="9785"/>
    <lineage>
        <taxon>Eukaryota</taxon>
        <taxon>Metazoa</taxon>
        <taxon>Chordata</taxon>
        <taxon>Craniata</taxon>
        <taxon>Vertebrata</taxon>
        <taxon>Euteleostomi</taxon>
        <taxon>Mammalia</taxon>
        <taxon>Eutheria</taxon>
        <taxon>Afrotheria</taxon>
        <taxon>Proboscidea</taxon>
        <taxon>Elephantidae</taxon>
        <taxon>Loxodonta</taxon>
    </lineage>
</organism>
<protein>
    <recommendedName>
        <fullName evidence="3">Ig-like domain-containing protein</fullName>
    </recommendedName>
</protein>
<dbReference type="FunFam" id="2.60.40.10:FF:001540">
    <property type="entry name" value="Immunoglobulin heavy constant gamma 1"/>
    <property type="match status" value="1"/>
</dbReference>
<dbReference type="InParanoid" id="G3TWP5"/>
<dbReference type="FunFam" id="2.60.40.10:FF:000463">
    <property type="entry name" value="Immunoglobulin heavy constant gamma 1"/>
    <property type="match status" value="1"/>
</dbReference>
<dbReference type="GeneTree" id="ENSGT00940000162793"/>
<dbReference type="FunCoup" id="G3TWP5">
    <property type="interactions" value="83"/>
</dbReference>
<keyword evidence="2" id="KW-0472">Membrane</keyword>
<evidence type="ECO:0000313" key="4">
    <source>
        <dbReference type="Ensembl" id="ENSLAFP00000020003.1"/>
    </source>
</evidence>
<dbReference type="Pfam" id="PF07654">
    <property type="entry name" value="C1-set"/>
    <property type="match status" value="3"/>
</dbReference>
<feature type="domain" description="Ig-like" evidence="3">
    <location>
        <begin position="231"/>
        <end position="329"/>
    </location>
</feature>
<reference evidence="4 5" key="1">
    <citation type="submission" date="2009-06" db="EMBL/GenBank/DDBJ databases">
        <title>The Genome Sequence of Loxodonta africana (African elephant).</title>
        <authorList>
            <person name="Di Palma F."/>
            <person name="Heiman D."/>
            <person name="Young S."/>
            <person name="Johnson J."/>
            <person name="Lander E.S."/>
            <person name="Lindblad-Toh K."/>
        </authorList>
    </citation>
    <scope>NUCLEOTIDE SEQUENCE [LARGE SCALE GENOMIC DNA]</scope>
    <source>
        <strain evidence="4 5">Isolate ISIS603380</strain>
    </source>
</reference>
<dbReference type="Gene3D" id="2.60.40.10">
    <property type="entry name" value="Immunoglobulins"/>
    <property type="match status" value="3"/>
</dbReference>
<reference evidence="4" key="2">
    <citation type="submission" date="2025-08" db="UniProtKB">
        <authorList>
            <consortium name="Ensembl"/>
        </authorList>
    </citation>
    <scope>IDENTIFICATION</scope>
    <source>
        <strain evidence="4">Isolate ISIS603380</strain>
    </source>
</reference>
<dbReference type="SMART" id="SM00407">
    <property type="entry name" value="IGc1"/>
    <property type="match status" value="2"/>
</dbReference>
<evidence type="ECO:0000259" key="3">
    <source>
        <dbReference type="PROSITE" id="PS50835"/>
    </source>
</evidence>
<dbReference type="eggNOG" id="ENOG502R54U">
    <property type="taxonomic scope" value="Eukaryota"/>
</dbReference>
<keyword evidence="2" id="KW-1133">Transmembrane helix</keyword>
<dbReference type="InterPro" id="IPR050380">
    <property type="entry name" value="Immune_Resp_Modulators"/>
</dbReference>
<dbReference type="InterPro" id="IPR013783">
    <property type="entry name" value="Ig-like_fold"/>
</dbReference>
<dbReference type="AlphaFoldDB" id="G3TWP5"/>
<dbReference type="PANTHER" id="PTHR23411">
    <property type="entry name" value="TAPASIN"/>
    <property type="match status" value="1"/>
</dbReference>
<evidence type="ECO:0000256" key="1">
    <source>
        <dbReference type="ARBA" id="ARBA00023319"/>
    </source>
</evidence>